<feature type="transmembrane region" description="Helical" evidence="1">
    <location>
        <begin position="114"/>
        <end position="132"/>
    </location>
</feature>
<proteinExistence type="predicted"/>
<gene>
    <name evidence="3" type="ORF">GCM10011579_093330</name>
</gene>
<dbReference type="Proteomes" id="UP000600365">
    <property type="component" value="Unassembled WGS sequence"/>
</dbReference>
<keyword evidence="3" id="KW-0449">Lipoprotein</keyword>
<keyword evidence="2" id="KW-0732">Signal</keyword>
<feature type="chain" id="PRO_5037641750" evidence="2">
    <location>
        <begin position="26"/>
        <end position="158"/>
    </location>
</feature>
<keyword evidence="1" id="KW-0812">Transmembrane</keyword>
<name>A0A917YED9_9ACTN</name>
<organism evidence="3 4">
    <name type="scientific">Streptomyces albiflavescens</name>
    <dbReference type="NCBI Taxonomy" id="1623582"/>
    <lineage>
        <taxon>Bacteria</taxon>
        <taxon>Bacillati</taxon>
        <taxon>Actinomycetota</taxon>
        <taxon>Actinomycetes</taxon>
        <taxon>Kitasatosporales</taxon>
        <taxon>Streptomycetaceae</taxon>
        <taxon>Streptomyces</taxon>
    </lineage>
</organism>
<evidence type="ECO:0000256" key="1">
    <source>
        <dbReference type="SAM" id="Phobius"/>
    </source>
</evidence>
<feature type="signal peptide" evidence="2">
    <location>
        <begin position="1"/>
        <end position="25"/>
    </location>
</feature>
<accession>A0A917YED9</accession>
<keyword evidence="1" id="KW-1133">Transmembrane helix</keyword>
<dbReference type="RefSeq" id="WP_189192255.1">
    <property type="nucleotide sequence ID" value="NZ_BMMM01000030.1"/>
</dbReference>
<comment type="caution">
    <text evidence="3">The sequence shown here is derived from an EMBL/GenBank/DDBJ whole genome shotgun (WGS) entry which is preliminary data.</text>
</comment>
<keyword evidence="1" id="KW-0472">Membrane</keyword>
<evidence type="ECO:0000313" key="4">
    <source>
        <dbReference type="Proteomes" id="UP000600365"/>
    </source>
</evidence>
<keyword evidence="4" id="KW-1185">Reference proteome</keyword>
<evidence type="ECO:0000313" key="3">
    <source>
        <dbReference type="EMBL" id="GGN94130.1"/>
    </source>
</evidence>
<reference evidence="3 4" key="1">
    <citation type="journal article" date="2014" name="Int. J. Syst. Evol. Microbiol.">
        <title>Complete genome sequence of Corynebacterium casei LMG S-19264T (=DSM 44701T), isolated from a smear-ripened cheese.</title>
        <authorList>
            <consortium name="US DOE Joint Genome Institute (JGI-PGF)"/>
            <person name="Walter F."/>
            <person name="Albersmeier A."/>
            <person name="Kalinowski J."/>
            <person name="Ruckert C."/>
        </authorList>
    </citation>
    <scope>NUCLEOTIDE SEQUENCE [LARGE SCALE GENOMIC DNA]</scope>
    <source>
        <strain evidence="3 4">CGMCC 4.7111</strain>
    </source>
</reference>
<feature type="transmembrane region" description="Helical" evidence="1">
    <location>
        <begin position="81"/>
        <end position="102"/>
    </location>
</feature>
<feature type="transmembrane region" description="Helical" evidence="1">
    <location>
        <begin position="41"/>
        <end position="60"/>
    </location>
</feature>
<evidence type="ECO:0000256" key="2">
    <source>
        <dbReference type="SAM" id="SignalP"/>
    </source>
</evidence>
<sequence>MKTRVHAVAGVLALTLISLFFTASAAVEIFGDDHAVQVVKTAIAFALFALVPCMAITGGTGRSLGANRRRAPLIRRKQRRIAAAAAIGLLVLVPCAVTLQVLASDRHFGTEFSVIQAVEFLGGAVNITLLSLNVRDGRLLTAAARRRRNTPASVAAQP</sequence>
<dbReference type="EMBL" id="BMMM01000030">
    <property type="protein sequence ID" value="GGN94130.1"/>
    <property type="molecule type" value="Genomic_DNA"/>
</dbReference>
<dbReference type="AlphaFoldDB" id="A0A917YED9"/>
<protein>
    <submittedName>
        <fullName evidence="3">Lipoprotein</fullName>
    </submittedName>
</protein>